<dbReference type="Pfam" id="PF02365">
    <property type="entry name" value="NAM"/>
    <property type="match status" value="1"/>
</dbReference>
<dbReference type="InterPro" id="IPR003441">
    <property type="entry name" value="NAC-dom"/>
</dbReference>
<dbReference type="Gene3D" id="2.170.150.80">
    <property type="entry name" value="NAC domain"/>
    <property type="match status" value="1"/>
</dbReference>
<evidence type="ECO:0000256" key="5">
    <source>
        <dbReference type="ARBA" id="ARBA00023242"/>
    </source>
</evidence>
<dbReference type="GO" id="GO:0006355">
    <property type="term" value="P:regulation of DNA-templated transcription"/>
    <property type="evidence" value="ECO:0007669"/>
    <property type="project" value="InterPro"/>
</dbReference>
<evidence type="ECO:0000256" key="1">
    <source>
        <dbReference type="ARBA" id="ARBA00004123"/>
    </source>
</evidence>
<feature type="region of interest" description="Disordered" evidence="6">
    <location>
        <begin position="88"/>
        <end position="150"/>
    </location>
</feature>
<gene>
    <name evidence="8" type="ORF">GIB67_017458</name>
</gene>
<comment type="subcellular location">
    <subcellularLocation>
        <location evidence="1">Nucleus</location>
    </subcellularLocation>
</comment>
<reference evidence="8 9" key="1">
    <citation type="journal article" date="2020" name="IScience">
        <title>Genome Sequencing of the Endangered Kingdonia uniflora (Circaeasteraceae, Ranunculales) Reveals Potential Mechanisms of Evolutionary Specialization.</title>
        <authorList>
            <person name="Sun Y."/>
            <person name="Deng T."/>
            <person name="Zhang A."/>
            <person name="Moore M.J."/>
            <person name="Landis J.B."/>
            <person name="Lin N."/>
            <person name="Zhang H."/>
            <person name="Zhang X."/>
            <person name="Huang J."/>
            <person name="Zhang X."/>
            <person name="Sun H."/>
            <person name="Wang H."/>
        </authorList>
    </citation>
    <scope>NUCLEOTIDE SEQUENCE [LARGE SCALE GENOMIC DNA]</scope>
    <source>
        <strain evidence="8">TB1705</strain>
        <tissue evidence="8">Leaf</tissue>
    </source>
</reference>
<protein>
    <recommendedName>
        <fullName evidence="7">NAC domain-containing protein</fullName>
    </recommendedName>
</protein>
<evidence type="ECO:0000313" key="8">
    <source>
        <dbReference type="EMBL" id="KAF6149725.1"/>
    </source>
</evidence>
<evidence type="ECO:0000256" key="2">
    <source>
        <dbReference type="ARBA" id="ARBA00023015"/>
    </source>
</evidence>
<evidence type="ECO:0000256" key="4">
    <source>
        <dbReference type="ARBA" id="ARBA00023163"/>
    </source>
</evidence>
<dbReference type="PROSITE" id="PS51005">
    <property type="entry name" value="NAC"/>
    <property type="match status" value="1"/>
</dbReference>
<organism evidence="8 9">
    <name type="scientific">Kingdonia uniflora</name>
    <dbReference type="NCBI Taxonomy" id="39325"/>
    <lineage>
        <taxon>Eukaryota</taxon>
        <taxon>Viridiplantae</taxon>
        <taxon>Streptophyta</taxon>
        <taxon>Embryophyta</taxon>
        <taxon>Tracheophyta</taxon>
        <taxon>Spermatophyta</taxon>
        <taxon>Magnoliopsida</taxon>
        <taxon>Ranunculales</taxon>
        <taxon>Circaeasteraceae</taxon>
        <taxon>Kingdonia</taxon>
    </lineage>
</organism>
<keyword evidence="5" id="KW-0539">Nucleus</keyword>
<dbReference type="GO" id="GO:0005634">
    <property type="term" value="C:nucleus"/>
    <property type="evidence" value="ECO:0007669"/>
    <property type="project" value="UniProtKB-SubCell"/>
</dbReference>
<feature type="compositionally biased region" description="Polar residues" evidence="6">
    <location>
        <begin position="92"/>
        <end position="105"/>
    </location>
</feature>
<feature type="domain" description="NAC" evidence="7">
    <location>
        <begin position="1"/>
        <end position="85"/>
    </location>
</feature>
<evidence type="ECO:0000313" key="9">
    <source>
        <dbReference type="Proteomes" id="UP000541444"/>
    </source>
</evidence>
<keyword evidence="2" id="KW-0805">Transcription regulation</keyword>
<dbReference type="Proteomes" id="UP000541444">
    <property type="component" value="Unassembled WGS sequence"/>
</dbReference>
<dbReference type="EMBL" id="JACGCM010001782">
    <property type="protein sequence ID" value="KAF6149725.1"/>
    <property type="molecule type" value="Genomic_DNA"/>
</dbReference>
<name>A0A7J7M4D2_9MAGN</name>
<accession>A0A7J7M4D2</accession>
<dbReference type="InterPro" id="IPR036093">
    <property type="entry name" value="NAC_dom_sf"/>
</dbReference>
<dbReference type="AlphaFoldDB" id="A0A7J7M4D2"/>
<dbReference type="PANTHER" id="PTHR31744">
    <property type="entry name" value="PROTEIN CUP-SHAPED COTYLEDON 2-RELATED"/>
    <property type="match status" value="1"/>
</dbReference>
<dbReference type="OrthoDB" id="1604908at2759"/>
<dbReference type="SUPFAM" id="SSF101941">
    <property type="entry name" value="NAC domain"/>
    <property type="match status" value="1"/>
</dbReference>
<comment type="caution">
    <text evidence="8">The sequence shown here is derived from an EMBL/GenBank/DDBJ whole genome shotgun (WGS) entry which is preliminary data.</text>
</comment>
<dbReference type="GO" id="GO:0003677">
    <property type="term" value="F:DNA binding"/>
    <property type="evidence" value="ECO:0007669"/>
    <property type="project" value="UniProtKB-KW"/>
</dbReference>
<evidence type="ECO:0000256" key="6">
    <source>
        <dbReference type="SAM" id="MobiDB-lite"/>
    </source>
</evidence>
<feature type="compositionally biased region" description="Low complexity" evidence="6">
    <location>
        <begin position="122"/>
        <end position="135"/>
    </location>
</feature>
<keyword evidence="9" id="KW-1185">Reference proteome</keyword>
<keyword evidence="3" id="KW-0238">DNA-binding</keyword>
<evidence type="ECO:0000259" key="7">
    <source>
        <dbReference type="PROSITE" id="PS51005"/>
    </source>
</evidence>
<proteinExistence type="predicted"/>
<sequence length="304" mass="33985">MGRRPNRVAGNGYWKATGKDVKIQQNDLTIGYRKTLVYYEKQASRGVKTNWIMHEYRIDETPDINLSTSTDMKLDDCVLCRIHYKPPKISSDPPSETNPSATTSLPPKPTITKRRIRSALPSLTEASSHSALSSSKATNPIGHAQTTPESSVEYISASNSMAINNLPSMSNYPSHMHYPVTTNQVLNNSYSHVNFTGSGNGFQYVDPLYTQPPQEFYDGNYSSLETVPFGSTNPNFYPSAFDGTNQNFHPETSGTNQHLYVPNQQDSAMGDSYFEKLGIHFDEFGNAYDQYNGAHPMNTHYQKP</sequence>
<keyword evidence="4" id="KW-0804">Transcription</keyword>
<evidence type="ECO:0000256" key="3">
    <source>
        <dbReference type="ARBA" id="ARBA00023125"/>
    </source>
</evidence>
<dbReference type="PANTHER" id="PTHR31744:SF233">
    <property type="entry name" value="NAC DOMAIN-CONTAINING PROTEIN 72-LIKE"/>
    <property type="match status" value="1"/>
</dbReference>